<evidence type="ECO:0000256" key="11">
    <source>
        <dbReference type="ARBA" id="ARBA00049359"/>
    </source>
</evidence>
<dbReference type="UniPathway" id="UPA00385"/>
<accession>A0A5S5BEN7</accession>
<evidence type="ECO:0000313" key="15">
    <source>
        <dbReference type="Proteomes" id="UP000324282"/>
    </source>
</evidence>
<dbReference type="PRINTS" id="PR00682">
    <property type="entry name" value="IPNSYNTHASE"/>
</dbReference>
<evidence type="ECO:0000259" key="13">
    <source>
        <dbReference type="PROSITE" id="PS51471"/>
    </source>
</evidence>
<evidence type="ECO:0000256" key="3">
    <source>
        <dbReference type="ARBA" id="ARBA00011245"/>
    </source>
</evidence>
<dbReference type="InterPro" id="IPR005123">
    <property type="entry name" value="Oxoglu/Fe-dep_dioxygenase_dom"/>
</dbReference>
<comment type="catalytic activity">
    <reaction evidence="10">
        <text>2-oxoglutarate + O2 + 2 H(+) = ethene + 3 CO2 + H2O</text>
        <dbReference type="Rhea" id="RHEA:31523"/>
        <dbReference type="ChEBI" id="CHEBI:15377"/>
        <dbReference type="ChEBI" id="CHEBI:15378"/>
        <dbReference type="ChEBI" id="CHEBI:15379"/>
        <dbReference type="ChEBI" id="CHEBI:16526"/>
        <dbReference type="ChEBI" id="CHEBI:16810"/>
        <dbReference type="ChEBI" id="CHEBI:18153"/>
        <dbReference type="EC" id="1.13.12.19"/>
    </reaction>
</comment>
<comment type="pathway">
    <text evidence="2">Alkene biosynthesis; ethylene biosynthesis via 2-oxoglutarate.</text>
</comment>
<dbReference type="InterPro" id="IPR026992">
    <property type="entry name" value="DIOX_N"/>
</dbReference>
<dbReference type="AlphaFoldDB" id="A0A5S5BEN7"/>
<name>A0A5S5BEN7_STUST</name>
<evidence type="ECO:0000256" key="12">
    <source>
        <dbReference type="RuleBase" id="RU003682"/>
    </source>
</evidence>
<evidence type="ECO:0000256" key="4">
    <source>
        <dbReference type="ARBA" id="ARBA00012293"/>
    </source>
</evidence>
<reference evidence="14 15" key="1">
    <citation type="submission" date="2019-07" db="EMBL/GenBank/DDBJ databases">
        <title>Deep subsurface shale carbon reservoir microbial communities from Ohio and West Virginia, USA.</title>
        <authorList>
            <person name="Wrighton K."/>
        </authorList>
    </citation>
    <scope>NUCLEOTIDE SEQUENCE [LARGE SCALE GENOMIC DNA]</scope>
    <source>
        <strain evidence="14 15">NP_8Ht</strain>
    </source>
</reference>
<comment type="subunit">
    <text evidence="3">Monomer.</text>
</comment>
<dbReference type="InterPro" id="IPR050231">
    <property type="entry name" value="Iron_ascorbate_oxido_reductase"/>
</dbReference>
<dbReference type="GO" id="GO:0051213">
    <property type="term" value="F:dioxygenase activity"/>
    <property type="evidence" value="ECO:0007669"/>
    <property type="project" value="UniProtKB-KW"/>
</dbReference>
<protein>
    <recommendedName>
        <fullName evidence="6">2-oxoglutarate-dependent ethylene/succinate-forming enzyme</fullName>
        <ecNumber evidence="5">1.13.12.19</ecNumber>
        <ecNumber evidence="4">1.14.20.7</ecNumber>
    </recommendedName>
    <alternativeName>
        <fullName evidence="8">2-oxoglutarate dioxygenase (ethylene-forming)</fullName>
    </alternativeName>
    <alternativeName>
        <fullName evidence="9">2-oxoglutarate/L-arginine monooxygenase/decarboxylase (succinate-forming)</fullName>
    </alternativeName>
</protein>
<evidence type="ECO:0000313" key="14">
    <source>
        <dbReference type="EMBL" id="TYP65515.1"/>
    </source>
</evidence>
<sequence length="326" mass="36336">MSYPLLPGHAPACHLPLIDLTGLLGKDPQARIAVAEEIGKACRDWGFFYIHHHGIDAALQAVVFEQARQLFDLSDEAKRALDKAASPANRGYEALRGQRLEPGAPADLKEGFYLGRDLPAEDPRVQAGRFNHGPNQWPVTLPNFRTAMARYHAAMTGLAEQLMAGLALSLELPEAYFAGFCEDAMVTLRLLHYPPQPANAAPGEKGCGAHTDFGGLTLLLQDDNPGLQVWNHRTQDWMDAPPLKGTYVVNLGDMIARWTNDRYRSTLHRVVNLSGRERYSVPFFYGGNPDHLVSCIPTCLEPDEAPRYPSVTVEEHYREMYRRTYA</sequence>
<evidence type="ECO:0000256" key="6">
    <source>
        <dbReference type="ARBA" id="ARBA00019045"/>
    </source>
</evidence>
<dbReference type="Pfam" id="PF14226">
    <property type="entry name" value="DIOX_N"/>
    <property type="match status" value="1"/>
</dbReference>
<organism evidence="14 15">
    <name type="scientific">Stutzerimonas stutzeri</name>
    <name type="common">Pseudomonas stutzeri</name>
    <dbReference type="NCBI Taxonomy" id="316"/>
    <lineage>
        <taxon>Bacteria</taxon>
        <taxon>Pseudomonadati</taxon>
        <taxon>Pseudomonadota</taxon>
        <taxon>Gammaproteobacteria</taxon>
        <taxon>Pseudomonadales</taxon>
        <taxon>Pseudomonadaceae</taxon>
        <taxon>Stutzerimonas</taxon>
    </lineage>
</organism>
<keyword evidence="12" id="KW-0479">Metal-binding</keyword>
<dbReference type="RefSeq" id="WP_148924881.1">
    <property type="nucleotide sequence ID" value="NZ_VNHQ01000012.1"/>
</dbReference>
<dbReference type="InterPro" id="IPR027443">
    <property type="entry name" value="IPNS-like_sf"/>
</dbReference>
<evidence type="ECO:0000256" key="5">
    <source>
        <dbReference type="ARBA" id="ARBA00012531"/>
    </source>
</evidence>
<keyword evidence="7" id="KW-0266">Ethylene biosynthesis</keyword>
<dbReference type="EC" id="1.14.20.7" evidence="4"/>
<proteinExistence type="inferred from homology"/>
<dbReference type="GO" id="GO:0046872">
    <property type="term" value="F:metal ion binding"/>
    <property type="evidence" value="ECO:0007669"/>
    <property type="project" value="UniProtKB-KW"/>
</dbReference>
<keyword evidence="12" id="KW-0408">Iron</keyword>
<comment type="cofactor">
    <cofactor evidence="1">
        <name>Fe(2+)</name>
        <dbReference type="ChEBI" id="CHEBI:29033"/>
    </cofactor>
</comment>
<dbReference type="Gene3D" id="2.60.120.330">
    <property type="entry name" value="B-lactam Antibiotic, Isopenicillin N Synthase, Chain"/>
    <property type="match status" value="1"/>
</dbReference>
<evidence type="ECO:0000256" key="9">
    <source>
        <dbReference type="ARBA" id="ARBA00031282"/>
    </source>
</evidence>
<dbReference type="PROSITE" id="PS51471">
    <property type="entry name" value="FE2OG_OXY"/>
    <property type="match status" value="1"/>
</dbReference>
<evidence type="ECO:0000256" key="8">
    <source>
        <dbReference type="ARBA" id="ARBA00031011"/>
    </source>
</evidence>
<dbReference type="EC" id="1.13.12.19" evidence="5"/>
<comment type="similarity">
    <text evidence="12">Belongs to the iron/ascorbate-dependent oxidoreductase family.</text>
</comment>
<dbReference type="GO" id="GO:0009693">
    <property type="term" value="P:ethylene biosynthetic process"/>
    <property type="evidence" value="ECO:0007669"/>
    <property type="project" value="UniProtKB-UniPathway"/>
</dbReference>
<gene>
    <name evidence="14" type="ORF">A9A72_122651</name>
</gene>
<keyword evidence="12" id="KW-0560">Oxidoreductase</keyword>
<dbReference type="GO" id="GO:0102276">
    <property type="term" value="F:2-oxoglutarate oxygenase/decarboxylase (ethylene-forming) activity"/>
    <property type="evidence" value="ECO:0007669"/>
    <property type="project" value="UniProtKB-EC"/>
</dbReference>
<keyword evidence="14" id="KW-0223">Dioxygenase</keyword>
<dbReference type="InterPro" id="IPR044861">
    <property type="entry name" value="IPNS-like_FE2OG_OXY"/>
</dbReference>
<dbReference type="EMBL" id="VNHQ01000012">
    <property type="protein sequence ID" value="TYP65515.1"/>
    <property type="molecule type" value="Genomic_DNA"/>
</dbReference>
<evidence type="ECO:0000256" key="10">
    <source>
        <dbReference type="ARBA" id="ARBA00047725"/>
    </source>
</evidence>
<evidence type="ECO:0000256" key="1">
    <source>
        <dbReference type="ARBA" id="ARBA00001954"/>
    </source>
</evidence>
<dbReference type="OrthoDB" id="21825at2"/>
<dbReference type="Proteomes" id="UP000324282">
    <property type="component" value="Unassembled WGS sequence"/>
</dbReference>
<dbReference type="Pfam" id="PF03171">
    <property type="entry name" value="2OG-FeII_Oxy"/>
    <property type="match status" value="1"/>
</dbReference>
<feature type="domain" description="Fe2OG dioxygenase" evidence="13">
    <location>
        <begin position="183"/>
        <end position="287"/>
    </location>
</feature>
<comment type="catalytic activity">
    <reaction evidence="11">
        <text>L-arginine + 2-oxoglutarate + O2 = guanidine + L-glutamate 5-semialdehyde + succinate + CO2</text>
        <dbReference type="Rhea" id="RHEA:31535"/>
        <dbReference type="ChEBI" id="CHEBI:15379"/>
        <dbReference type="ChEBI" id="CHEBI:16526"/>
        <dbReference type="ChEBI" id="CHEBI:16810"/>
        <dbReference type="ChEBI" id="CHEBI:30031"/>
        <dbReference type="ChEBI" id="CHEBI:30087"/>
        <dbReference type="ChEBI" id="CHEBI:32682"/>
        <dbReference type="ChEBI" id="CHEBI:58066"/>
        <dbReference type="EC" id="1.14.20.7"/>
    </reaction>
</comment>
<evidence type="ECO:0000256" key="7">
    <source>
        <dbReference type="ARBA" id="ARBA00022666"/>
    </source>
</evidence>
<comment type="caution">
    <text evidence="14">The sequence shown here is derived from an EMBL/GenBank/DDBJ whole genome shotgun (WGS) entry which is preliminary data.</text>
</comment>
<dbReference type="SUPFAM" id="SSF51197">
    <property type="entry name" value="Clavaminate synthase-like"/>
    <property type="match status" value="1"/>
</dbReference>
<evidence type="ECO:0000256" key="2">
    <source>
        <dbReference type="ARBA" id="ARBA00004767"/>
    </source>
</evidence>
<dbReference type="PANTHER" id="PTHR47990">
    <property type="entry name" value="2-OXOGLUTARATE (2OG) AND FE(II)-DEPENDENT OXYGENASE SUPERFAMILY PROTEIN-RELATED"/>
    <property type="match status" value="1"/>
</dbReference>